<reference evidence="3" key="1">
    <citation type="journal article" date="2010" name="PLoS Negl. Trop. Dis.">
        <title>The genome sequence of Trypanosoma brucei gambiense, causative agent of chronic human african trypanosomiasis.</title>
        <authorList>
            <person name="Jackson A.P."/>
            <person name="Sanders M."/>
            <person name="Berry A."/>
            <person name="McQuillan J."/>
            <person name="Aslett M.A."/>
            <person name="Quail M.A."/>
            <person name="Chukualim B."/>
            <person name="Capewell P."/>
            <person name="MacLeod A."/>
            <person name="Melville S.E."/>
            <person name="Gibson W."/>
            <person name="Barry J.D."/>
            <person name="Berriman M."/>
            <person name="Hertz-Fowler C."/>
        </authorList>
    </citation>
    <scope>NUCLEOTIDE SEQUENCE [LARGE SCALE GENOMIC DNA]</scope>
    <source>
        <strain evidence="3">MHOM/CI/86/DAL972</strain>
    </source>
</reference>
<dbReference type="RefSeq" id="XP_011774634.1">
    <property type="nucleotide sequence ID" value="XM_011776332.1"/>
</dbReference>
<gene>
    <name evidence="2" type="ORF">TbgDal_VII3028</name>
</gene>
<dbReference type="GeneID" id="23862478"/>
<feature type="compositionally biased region" description="Basic and acidic residues" evidence="1">
    <location>
        <begin position="12"/>
        <end position="35"/>
    </location>
</feature>
<accession>C9ZSG9</accession>
<protein>
    <submittedName>
        <fullName evidence="2">Uncharacterized protein</fullName>
    </submittedName>
</protein>
<evidence type="ECO:0000313" key="3">
    <source>
        <dbReference type="Proteomes" id="UP000002316"/>
    </source>
</evidence>
<dbReference type="KEGG" id="tbg:TbgDal_VII3028"/>
<dbReference type="Proteomes" id="UP000002316">
    <property type="component" value="Chromosome 7"/>
</dbReference>
<evidence type="ECO:0000256" key="1">
    <source>
        <dbReference type="SAM" id="MobiDB-lite"/>
    </source>
</evidence>
<name>C9ZSG9_TRYB9</name>
<evidence type="ECO:0000313" key="2">
    <source>
        <dbReference type="EMBL" id="CBH12353.1"/>
    </source>
</evidence>
<organism evidence="2 3">
    <name type="scientific">Trypanosoma brucei gambiense (strain MHOM/CI/86/DAL972)</name>
    <dbReference type="NCBI Taxonomy" id="679716"/>
    <lineage>
        <taxon>Eukaryota</taxon>
        <taxon>Discoba</taxon>
        <taxon>Euglenozoa</taxon>
        <taxon>Kinetoplastea</taxon>
        <taxon>Metakinetoplastina</taxon>
        <taxon>Trypanosomatida</taxon>
        <taxon>Trypanosomatidae</taxon>
        <taxon>Trypanosoma</taxon>
    </lineage>
</organism>
<feature type="region of interest" description="Disordered" evidence="1">
    <location>
        <begin position="1"/>
        <end position="35"/>
    </location>
</feature>
<dbReference type="EMBL" id="FN554970">
    <property type="protein sequence ID" value="CBH12353.1"/>
    <property type="molecule type" value="Genomic_DNA"/>
</dbReference>
<proteinExistence type="predicted"/>
<dbReference type="AlphaFoldDB" id="C9ZSG9"/>
<sequence>MKLAQKCYQKQYENEKRSPSRDKTELRTGGEKSAEKKNERVFMCVDCPKKKNDENTSAGLRETKKKYIYIYNNYNYSNYNDRSLIPPTAAVIKIIKIIILK</sequence>